<feature type="domain" description="C2H2-type" evidence="13">
    <location>
        <begin position="289"/>
        <end position="316"/>
    </location>
</feature>
<evidence type="ECO:0000256" key="10">
    <source>
        <dbReference type="ARBA" id="ARBA00023242"/>
    </source>
</evidence>
<dbReference type="Proteomes" id="UP000193380">
    <property type="component" value="Unassembled WGS sequence"/>
</dbReference>
<keyword evidence="4" id="KW-0677">Repeat</keyword>
<evidence type="ECO:0000256" key="7">
    <source>
        <dbReference type="ARBA" id="ARBA00023015"/>
    </source>
</evidence>
<gene>
    <name evidence="14" type="ORF">GSONMT00075250001</name>
</gene>
<dbReference type="PANTHER" id="PTHR14196">
    <property type="entry name" value="ODD-SKIPPED - RELATED"/>
    <property type="match status" value="1"/>
</dbReference>
<dbReference type="FunFam" id="3.30.160.60:FF:000770">
    <property type="entry name" value="zinc finger protein 16"/>
    <property type="match status" value="1"/>
</dbReference>
<feature type="domain" description="C2H2-type" evidence="13">
    <location>
        <begin position="261"/>
        <end position="288"/>
    </location>
</feature>
<organism evidence="14 16">
    <name type="scientific">Oncorhynchus mykiss</name>
    <name type="common">Rainbow trout</name>
    <name type="synonym">Salmo gairdneri</name>
    <dbReference type="NCBI Taxonomy" id="8022"/>
    <lineage>
        <taxon>Eukaryota</taxon>
        <taxon>Metazoa</taxon>
        <taxon>Chordata</taxon>
        <taxon>Craniata</taxon>
        <taxon>Vertebrata</taxon>
        <taxon>Euteleostomi</taxon>
        <taxon>Actinopterygii</taxon>
        <taxon>Neopterygii</taxon>
        <taxon>Teleostei</taxon>
        <taxon>Protacanthopterygii</taxon>
        <taxon>Salmoniformes</taxon>
        <taxon>Salmonidae</taxon>
        <taxon>Salmoninae</taxon>
        <taxon>Oncorhynchus</taxon>
    </lineage>
</organism>
<evidence type="ECO:0000256" key="1">
    <source>
        <dbReference type="ARBA" id="ARBA00004123"/>
    </source>
</evidence>
<keyword evidence="3" id="KW-0479">Metal-binding</keyword>
<evidence type="ECO:0000256" key="2">
    <source>
        <dbReference type="ARBA" id="ARBA00006991"/>
    </source>
</evidence>
<feature type="region of interest" description="Disordered" evidence="12">
    <location>
        <begin position="210"/>
        <end position="242"/>
    </location>
</feature>
<dbReference type="InterPro" id="IPR050717">
    <property type="entry name" value="C2H2-ZF_Transcription_Reg"/>
</dbReference>
<evidence type="ECO:0000313" key="14">
    <source>
        <dbReference type="EMBL" id="CDQ66355.1"/>
    </source>
</evidence>
<dbReference type="STRING" id="8022.A0A060WP25"/>
<evidence type="ECO:0000256" key="6">
    <source>
        <dbReference type="ARBA" id="ARBA00022833"/>
    </source>
</evidence>
<reference evidence="15" key="4">
    <citation type="submission" date="2025-05" db="UniProtKB">
        <authorList>
            <consortium name="Ensembl"/>
        </authorList>
    </citation>
    <scope>IDENTIFICATION</scope>
</reference>
<sequence>MSNIELLRLIFNERFRACPKLFRAVEKTITEYQENVSTSKEENDCVKRLLDFILLPEIQLHRADLQKTTVSEEEVYLEQNHCEQECSLSLEQDSKPTQIKEEQEELMTSHGEEPFQELKNDKDSVFIPFSVKSEYDESSHLSITRSKEYKDRDPSTKQIKTEPGEEDSSELASDYKPITAVNPACSAAQGENSEVIDWNESEGPLSALKTRKSKRMRTEKVQSSLISSKGRKSVVSHLKSPIRSNSKQITHMRSYLEEKLHRCQDCGKCFARGGVLKRHMRIHTGEKPYCCHDCGKAFTRSDYMKRHMRSHTGEKPYCCHDCGRAFTRRDCMTRHMRSHTGEKPYCCHDCGKAFTHDTTCEEPHGGESVLLP</sequence>
<dbReference type="InterPro" id="IPR036236">
    <property type="entry name" value="Znf_C2H2_sf"/>
</dbReference>
<keyword evidence="5 11" id="KW-0863">Zinc-finger</keyword>
<dbReference type="GO" id="GO:0005634">
    <property type="term" value="C:nucleus"/>
    <property type="evidence" value="ECO:0007669"/>
    <property type="project" value="UniProtKB-SubCell"/>
</dbReference>
<dbReference type="PANTHER" id="PTHR14196:SF12">
    <property type="entry name" value="ZINC FINGER PROTEIN 208-LIKE"/>
    <property type="match status" value="1"/>
</dbReference>
<dbReference type="KEGG" id="omy:110525337"/>
<dbReference type="Ensembl" id="ENSOMYT00000005060.2">
    <property type="protein sequence ID" value="ENSOMYP00000004517.1"/>
    <property type="gene ID" value="ENSOMYG00000002371.2"/>
</dbReference>
<evidence type="ECO:0000256" key="12">
    <source>
        <dbReference type="SAM" id="MobiDB-lite"/>
    </source>
</evidence>
<evidence type="ECO:0000256" key="11">
    <source>
        <dbReference type="PROSITE-ProRule" id="PRU00042"/>
    </source>
</evidence>
<evidence type="ECO:0000313" key="17">
    <source>
        <dbReference type="Proteomes" id="UP000694395"/>
    </source>
</evidence>
<evidence type="ECO:0000256" key="5">
    <source>
        <dbReference type="ARBA" id="ARBA00022771"/>
    </source>
</evidence>
<reference evidence="14" key="2">
    <citation type="submission" date="2014-03" db="EMBL/GenBank/DDBJ databases">
        <authorList>
            <person name="Genoscope - CEA"/>
        </authorList>
    </citation>
    <scope>NUCLEOTIDE SEQUENCE</scope>
</reference>
<reference evidence="14" key="1">
    <citation type="journal article" date="2014" name="Nat. Commun.">
        <title>The rainbow trout genome provides novel insights into evolution after whole-genome duplication in vertebrates.</title>
        <authorList>
            <person name="Berthelot C."/>
            <person name="Brunet F."/>
            <person name="Chalopin D."/>
            <person name="Juanchich A."/>
            <person name="Bernard M."/>
            <person name="Noel B."/>
            <person name="Bento P."/>
            <person name="Da Silva C."/>
            <person name="Labadie K."/>
            <person name="Alberti A."/>
            <person name="Aury J.M."/>
            <person name="Louis A."/>
            <person name="Dehais P."/>
            <person name="Bardou P."/>
            <person name="Montfort J."/>
            <person name="Klopp C."/>
            <person name="Cabau C."/>
            <person name="Gaspin C."/>
            <person name="Thorgaard G.H."/>
            <person name="Boussaha M."/>
            <person name="Quillet E."/>
            <person name="Guyomard R."/>
            <person name="Galiana D."/>
            <person name="Bobe J."/>
            <person name="Volff J.N."/>
            <person name="Genet C."/>
            <person name="Wincker P."/>
            <person name="Jaillon O."/>
            <person name="Roest Crollius H."/>
            <person name="Guiguen Y."/>
        </authorList>
    </citation>
    <scope>NUCLEOTIDE SEQUENCE [LARGE SCALE GENOMIC DNA]</scope>
</reference>
<keyword evidence="8" id="KW-0238">DNA-binding</keyword>
<evidence type="ECO:0000256" key="9">
    <source>
        <dbReference type="ARBA" id="ARBA00023163"/>
    </source>
</evidence>
<name>A0A060WP25_ONCMY</name>
<dbReference type="AlphaFoldDB" id="A0A060WP25"/>
<keyword evidence="17" id="KW-1185">Reference proteome</keyword>
<feature type="region of interest" description="Disordered" evidence="12">
    <location>
        <begin position="140"/>
        <end position="172"/>
    </location>
</feature>
<dbReference type="PROSITE" id="PS00028">
    <property type="entry name" value="ZINC_FINGER_C2H2_1"/>
    <property type="match status" value="3"/>
</dbReference>
<dbReference type="Gene3D" id="3.30.160.60">
    <property type="entry name" value="Classic Zinc Finger"/>
    <property type="match status" value="4"/>
</dbReference>
<dbReference type="FunFam" id="3.30.160.60:FF:000478">
    <property type="entry name" value="Zinc finger protein 133"/>
    <property type="match status" value="1"/>
</dbReference>
<dbReference type="GO" id="GO:0000977">
    <property type="term" value="F:RNA polymerase II transcription regulatory region sequence-specific DNA binding"/>
    <property type="evidence" value="ECO:0007669"/>
    <property type="project" value="TreeGrafter"/>
</dbReference>
<dbReference type="GO" id="GO:0008270">
    <property type="term" value="F:zinc ion binding"/>
    <property type="evidence" value="ECO:0007669"/>
    <property type="project" value="UniProtKB-KW"/>
</dbReference>
<dbReference type="PaxDb" id="8022-A0A060WP25"/>
<dbReference type="PROSITE" id="PS50157">
    <property type="entry name" value="ZINC_FINGER_C2H2_2"/>
    <property type="match status" value="3"/>
</dbReference>
<dbReference type="GeneTree" id="ENSGT00940000154715"/>
<dbReference type="InterPro" id="IPR013087">
    <property type="entry name" value="Znf_C2H2_type"/>
</dbReference>
<dbReference type="GO" id="GO:0000981">
    <property type="term" value="F:DNA-binding transcription factor activity, RNA polymerase II-specific"/>
    <property type="evidence" value="ECO:0007669"/>
    <property type="project" value="TreeGrafter"/>
</dbReference>
<evidence type="ECO:0000313" key="15">
    <source>
        <dbReference type="Ensembl" id="ENSOMYP00000004517.1"/>
    </source>
</evidence>
<comment type="subcellular location">
    <subcellularLocation>
        <location evidence="1">Nucleus</location>
    </subcellularLocation>
</comment>
<keyword evidence="6" id="KW-0862">Zinc</keyword>
<evidence type="ECO:0000256" key="4">
    <source>
        <dbReference type="ARBA" id="ARBA00022737"/>
    </source>
</evidence>
<evidence type="ECO:0000313" key="16">
    <source>
        <dbReference type="Proteomes" id="UP000193380"/>
    </source>
</evidence>
<keyword evidence="9" id="KW-0804">Transcription</keyword>
<evidence type="ECO:0000256" key="8">
    <source>
        <dbReference type="ARBA" id="ARBA00023125"/>
    </source>
</evidence>
<keyword evidence="10" id="KW-0539">Nucleus</keyword>
<proteinExistence type="inferred from homology"/>
<feature type="domain" description="C2H2-type" evidence="13">
    <location>
        <begin position="317"/>
        <end position="344"/>
    </location>
</feature>
<dbReference type="Proteomes" id="UP000694395">
    <property type="component" value="Chromosome 6"/>
</dbReference>
<accession>A0A060WP25</accession>
<reference evidence="15 17" key="3">
    <citation type="submission" date="2020-07" db="EMBL/GenBank/DDBJ databases">
        <title>A long reads based de novo assembly of the rainbow trout Arlee double haploid line genome.</title>
        <authorList>
            <person name="Gao G."/>
            <person name="Palti Y."/>
        </authorList>
    </citation>
    <scope>NUCLEOTIDE SEQUENCE [LARGE SCALE GENOMIC DNA]</scope>
</reference>
<dbReference type="EMBL" id="FR904539">
    <property type="protein sequence ID" value="CDQ66355.1"/>
    <property type="molecule type" value="Genomic_DNA"/>
</dbReference>
<dbReference type="FunFam" id="3.30.160.60:FF:000912">
    <property type="entry name" value="Zinc finger protein 660"/>
    <property type="match status" value="1"/>
</dbReference>
<dbReference type="Pfam" id="PF00096">
    <property type="entry name" value="zf-C2H2"/>
    <property type="match status" value="3"/>
</dbReference>
<comment type="similarity">
    <text evidence="2">Belongs to the krueppel C2H2-type zinc-finger protein family.</text>
</comment>
<feature type="compositionally biased region" description="Basic and acidic residues" evidence="12">
    <location>
        <begin position="140"/>
        <end position="163"/>
    </location>
</feature>
<evidence type="ECO:0000259" key="13">
    <source>
        <dbReference type="PROSITE" id="PS50157"/>
    </source>
</evidence>
<dbReference type="SUPFAM" id="SSF57667">
    <property type="entry name" value="beta-beta-alpha zinc fingers"/>
    <property type="match status" value="2"/>
</dbReference>
<protein>
    <recommendedName>
        <fullName evidence="13">C2H2-type domain-containing protein</fullName>
    </recommendedName>
</protein>
<dbReference type="SMART" id="SM00355">
    <property type="entry name" value="ZnF_C2H2"/>
    <property type="match status" value="3"/>
</dbReference>
<keyword evidence="7" id="KW-0805">Transcription regulation</keyword>
<evidence type="ECO:0000256" key="3">
    <source>
        <dbReference type="ARBA" id="ARBA00022723"/>
    </source>
</evidence>
<dbReference type="OrthoDB" id="9622403at2759"/>